<keyword evidence="1" id="KW-0472">Membrane</keyword>
<feature type="transmembrane region" description="Helical" evidence="1">
    <location>
        <begin position="133"/>
        <end position="152"/>
    </location>
</feature>
<keyword evidence="1" id="KW-0812">Transmembrane</keyword>
<evidence type="ECO:0000313" key="2">
    <source>
        <dbReference type="EMBL" id="GED00235.1"/>
    </source>
</evidence>
<feature type="transmembrane region" description="Helical" evidence="1">
    <location>
        <begin position="167"/>
        <end position="189"/>
    </location>
</feature>
<feature type="transmembrane region" description="Helical" evidence="1">
    <location>
        <begin position="108"/>
        <end position="126"/>
    </location>
</feature>
<gene>
    <name evidence="2" type="ORF">KVA01_23890</name>
</gene>
<dbReference type="InterPro" id="IPR017195">
    <property type="entry name" value="ABC_thiamin-permease_prd"/>
</dbReference>
<accession>A0A4Y4D930</accession>
<dbReference type="RefSeq" id="WP_068469271.1">
    <property type="nucleotide sequence ID" value="NZ_BJNW01000027.1"/>
</dbReference>
<dbReference type="OrthoDB" id="8017424at2"/>
<dbReference type="EMBL" id="BJNW01000027">
    <property type="protein sequence ID" value="GED00235.1"/>
    <property type="molecule type" value="Genomic_DNA"/>
</dbReference>
<organism evidence="2 3">
    <name type="scientific">Kocuria varians</name>
    <name type="common">Micrococcus varians</name>
    <dbReference type="NCBI Taxonomy" id="1272"/>
    <lineage>
        <taxon>Bacteria</taxon>
        <taxon>Bacillati</taxon>
        <taxon>Actinomycetota</taxon>
        <taxon>Actinomycetes</taxon>
        <taxon>Micrococcales</taxon>
        <taxon>Micrococcaceae</taxon>
        <taxon>Kocuria</taxon>
    </lineage>
</organism>
<dbReference type="PIRSF" id="PIRSF037394">
    <property type="entry name" value="ABC_thiamine-permease_YkoE_prd"/>
    <property type="match status" value="1"/>
</dbReference>
<dbReference type="AlphaFoldDB" id="A0A4Y4D930"/>
<keyword evidence="1" id="KW-1133">Transmembrane helix</keyword>
<comment type="caution">
    <text evidence="2">The sequence shown here is derived from an EMBL/GenBank/DDBJ whole genome shotgun (WGS) entry which is preliminary data.</text>
</comment>
<proteinExistence type="predicted"/>
<feature type="transmembrane region" description="Helical" evidence="1">
    <location>
        <begin position="86"/>
        <end position="102"/>
    </location>
</feature>
<name>A0A4Y4D930_KOCVA</name>
<dbReference type="Proteomes" id="UP000315730">
    <property type="component" value="Unassembled WGS sequence"/>
</dbReference>
<protein>
    <submittedName>
        <fullName evidence="2">ABC transporter permease</fullName>
    </submittedName>
</protein>
<sequence>MTQQVSTPPARTPRGRTPTRYSWRVVDIVVASVLGAVCAVVFWMWSNLLAPAVSAAAVAYPPASGLIVGGWLVAGTLGALIIRKPGAAIFCELLAAVLEMFLGTHAGWLVVLSGVIQGLGVELVFLATRYRRFGLGTAVAGGAMSGLFLAVSENILYNYEWATDQKIVYAVFTTLSGAVIAGAVVWLVVRALQATGVLGALASGAARRR</sequence>
<evidence type="ECO:0000313" key="3">
    <source>
        <dbReference type="Proteomes" id="UP000315730"/>
    </source>
</evidence>
<feature type="transmembrane region" description="Helical" evidence="1">
    <location>
        <begin position="52"/>
        <end position="74"/>
    </location>
</feature>
<keyword evidence="3" id="KW-1185">Reference proteome</keyword>
<feature type="transmembrane region" description="Helical" evidence="1">
    <location>
        <begin position="21"/>
        <end position="46"/>
    </location>
</feature>
<reference evidence="2 3" key="1">
    <citation type="submission" date="2019-06" db="EMBL/GenBank/DDBJ databases">
        <title>Whole genome shotgun sequence of Kocuria varians NBRC 15358.</title>
        <authorList>
            <person name="Hosoyama A."/>
            <person name="Uohara A."/>
            <person name="Ohji S."/>
            <person name="Ichikawa N."/>
        </authorList>
    </citation>
    <scope>NUCLEOTIDE SEQUENCE [LARGE SCALE GENOMIC DNA]</scope>
    <source>
        <strain evidence="2 3">NBRC 15358</strain>
    </source>
</reference>
<dbReference type="Pfam" id="PF09819">
    <property type="entry name" value="ABC_cobalt"/>
    <property type="match status" value="1"/>
</dbReference>
<evidence type="ECO:0000256" key="1">
    <source>
        <dbReference type="SAM" id="Phobius"/>
    </source>
</evidence>
<dbReference type="STRING" id="1272.GCA_900014985_01473"/>